<dbReference type="InterPro" id="IPR029063">
    <property type="entry name" value="SAM-dependent_MTases_sf"/>
</dbReference>
<dbReference type="EMBL" id="JAKWFO010000005">
    <property type="protein sequence ID" value="KAI9635083.1"/>
    <property type="molecule type" value="Genomic_DNA"/>
</dbReference>
<keyword evidence="3 7" id="KW-0489">Methyltransferase</keyword>
<comment type="function">
    <text evidence="7">Arginine methyltransferase involved in the assembly or stability of mitochondrial NADH:ubiquinone oxidoreductase complex (complex I).</text>
</comment>
<evidence type="ECO:0000256" key="7">
    <source>
        <dbReference type="RuleBase" id="RU364114"/>
    </source>
</evidence>
<dbReference type="InterPro" id="IPR038375">
    <property type="entry name" value="NDUFAF7_sf"/>
</dbReference>
<sequence length="584" mass="65746">MSIRPASRGLAEALGSSSARRVRPVPQRSSLPVAGPSIPRRHASKDAKPNNVVTKERFNFNTSLNFTDELDPDHVNYRRVSASEIANRREPPTRVKMLVRDFIDDSLYNEHYGYFSRNATIFTPPSEGYDFGSFRDAAHFQETVAERYEAEYGNMELESAEEGAEGKAKVQAKGGLGRQVWHTPTELFKPYYARTLIKPILQTYKLNHFPYQDLIIYEVGAGNGSFMIDSLKYIRDEHPDVFARTKYRIIEISPALAKIQRARAEAEGFGERVEVINEDVMRWRGGGVEPCFVVALEVFDNFAHDMIRYDIRTLEPLQGIVSIDRSGDFSLLYEPLTDPLLRRVLAYRRLLPPSPLTAPTLPSPLLRSPLLRSLYTSMPFAPNLSAPDWIPTKATHFLERLRDRLPNHRLMVADFDSLPEAVEGRSGPVVQTRYGGSMVPCETFLVKQGYFDIFFPTDFELLRDTYSLIMNSPSIPSPNSPSASTSPLPTRKISPSRQSAPATTRDAQPHPLTAALSSTPPQLSSDFFSPHPGTGVRGFRRRQVSIHTHAEFMMKYGPEEVGMTRTGDGEGVMLGMYKNAKMMF</sequence>
<dbReference type="GO" id="GO:0032259">
    <property type="term" value="P:methylation"/>
    <property type="evidence" value="ECO:0007669"/>
    <property type="project" value="UniProtKB-KW"/>
</dbReference>
<evidence type="ECO:0000256" key="4">
    <source>
        <dbReference type="ARBA" id="ARBA00022679"/>
    </source>
</evidence>
<dbReference type="AlphaFoldDB" id="A0AA38LTV4"/>
<evidence type="ECO:0000256" key="2">
    <source>
        <dbReference type="ARBA" id="ARBA00005891"/>
    </source>
</evidence>
<evidence type="ECO:0000256" key="5">
    <source>
        <dbReference type="ARBA" id="ARBA00023128"/>
    </source>
</evidence>
<dbReference type="PANTHER" id="PTHR12049">
    <property type="entry name" value="PROTEIN ARGININE METHYLTRANSFERASE NDUFAF7, MITOCHONDRIAL"/>
    <property type="match status" value="1"/>
</dbReference>
<evidence type="ECO:0000313" key="10">
    <source>
        <dbReference type="Proteomes" id="UP001164286"/>
    </source>
</evidence>
<dbReference type="GeneID" id="77726188"/>
<comment type="caution">
    <text evidence="9">The sequence shown here is derived from an EMBL/GenBank/DDBJ whole genome shotgun (WGS) entry which is preliminary data.</text>
</comment>
<dbReference type="Proteomes" id="UP001164286">
    <property type="component" value="Unassembled WGS sequence"/>
</dbReference>
<dbReference type="GO" id="GO:0005739">
    <property type="term" value="C:mitochondrion"/>
    <property type="evidence" value="ECO:0007669"/>
    <property type="project" value="UniProtKB-SubCell"/>
</dbReference>
<reference evidence="9" key="1">
    <citation type="journal article" date="2022" name="G3 (Bethesda)">
        <title>High quality genome of the basidiomycete yeast Dioszegia hungarica PDD-24b-2 isolated from cloud water.</title>
        <authorList>
            <person name="Jarrige D."/>
            <person name="Haridas S."/>
            <person name="Bleykasten-Grosshans C."/>
            <person name="Joly M."/>
            <person name="Nadalig T."/>
            <person name="Sancelme M."/>
            <person name="Vuilleumier S."/>
            <person name="Grigoriev I.V."/>
            <person name="Amato P."/>
            <person name="Bringel F."/>
        </authorList>
    </citation>
    <scope>NUCLEOTIDE SEQUENCE</scope>
    <source>
        <strain evidence="9">PDD-24b-2</strain>
    </source>
</reference>
<dbReference type="SUPFAM" id="SSF53335">
    <property type="entry name" value="S-adenosyl-L-methionine-dependent methyltransferases"/>
    <property type="match status" value="1"/>
</dbReference>
<dbReference type="EC" id="2.1.1.320" evidence="7"/>
<dbReference type="GO" id="GO:0035243">
    <property type="term" value="F:protein-arginine omega-N symmetric methyltransferase activity"/>
    <property type="evidence" value="ECO:0007669"/>
    <property type="project" value="UniProtKB-EC"/>
</dbReference>
<evidence type="ECO:0000256" key="6">
    <source>
        <dbReference type="ARBA" id="ARBA00048612"/>
    </source>
</evidence>
<name>A0AA38LTV4_9TREE</name>
<dbReference type="RefSeq" id="XP_052944860.1">
    <property type="nucleotide sequence ID" value="XM_053086987.1"/>
</dbReference>
<dbReference type="Pfam" id="PF02636">
    <property type="entry name" value="Methyltransf_28"/>
    <property type="match status" value="1"/>
</dbReference>
<feature type="compositionally biased region" description="Low complexity" evidence="8">
    <location>
        <begin position="480"/>
        <end position="490"/>
    </location>
</feature>
<dbReference type="PANTHER" id="PTHR12049:SF5">
    <property type="entry name" value="PROTEIN ARGININE METHYLTRANSFERASE NDUFAF7 HOMOLOG, MITOCHONDRIAL"/>
    <property type="match status" value="1"/>
</dbReference>
<protein>
    <recommendedName>
        <fullName evidence="7">Protein arginine methyltransferase NDUFAF7</fullName>
        <ecNumber evidence="7">2.1.1.320</ecNumber>
    </recommendedName>
</protein>
<dbReference type="Gene3D" id="3.40.50.12710">
    <property type="match status" value="1"/>
</dbReference>
<feature type="compositionally biased region" description="Polar residues" evidence="8">
    <location>
        <begin position="493"/>
        <end position="506"/>
    </location>
</feature>
<keyword evidence="10" id="KW-1185">Reference proteome</keyword>
<proteinExistence type="inferred from homology"/>
<evidence type="ECO:0000313" key="9">
    <source>
        <dbReference type="EMBL" id="KAI9635083.1"/>
    </source>
</evidence>
<accession>A0AA38LTV4</accession>
<comment type="subcellular location">
    <subcellularLocation>
        <location evidence="1 7">Mitochondrion</location>
    </subcellularLocation>
</comment>
<evidence type="ECO:0000256" key="8">
    <source>
        <dbReference type="SAM" id="MobiDB-lite"/>
    </source>
</evidence>
<organism evidence="9 10">
    <name type="scientific">Dioszegia hungarica</name>
    <dbReference type="NCBI Taxonomy" id="4972"/>
    <lineage>
        <taxon>Eukaryota</taxon>
        <taxon>Fungi</taxon>
        <taxon>Dikarya</taxon>
        <taxon>Basidiomycota</taxon>
        <taxon>Agaricomycotina</taxon>
        <taxon>Tremellomycetes</taxon>
        <taxon>Tremellales</taxon>
        <taxon>Bulleribasidiaceae</taxon>
        <taxon>Dioszegia</taxon>
    </lineage>
</organism>
<evidence type="ECO:0000256" key="1">
    <source>
        <dbReference type="ARBA" id="ARBA00004173"/>
    </source>
</evidence>
<dbReference type="InterPro" id="IPR003788">
    <property type="entry name" value="NDUFAF7"/>
</dbReference>
<gene>
    <name evidence="9" type="ORF">MKK02DRAFT_25115</name>
</gene>
<feature type="region of interest" description="Disordered" evidence="8">
    <location>
        <begin position="1"/>
        <end position="50"/>
    </location>
</feature>
<feature type="region of interest" description="Disordered" evidence="8">
    <location>
        <begin position="472"/>
        <end position="523"/>
    </location>
</feature>
<comment type="similarity">
    <text evidence="2 7">Belongs to the NDUFAF7 family.</text>
</comment>
<evidence type="ECO:0000256" key="3">
    <source>
        <dbReference type="ARBA" id="ARBA00022603"/>
    </source>
</evidence>
<comment type="catalytic activity">
    <reaction evidence="6 7">
        <text>L-arginyl-[protein] + 2 S-adenosyl-L-methionine = N(omega),N(omega)'-dimethyl-L-arginyl-[protein] + 2 S-adenosyl-L-homocysteine + 2 H(+)</text>
        <dbReference type="Rhea" id="RHEA:48108"/>
        <dbReference type="Rhea" id="RHEA-COMP:10532"/>
        <dbReference type="Rhea" id="RHEA-COMP:11992"/>
        <dbReference type="ChEBI" id="CHEBI:15378"/>
        <dbReference type="ChEBI" id="CHEBI:29965"/>
        <dbReference type="ChEBI" id="CHEBI:57856"/>
        <dbReference type="ChEBI" id="CHEBI:59789"/>
        <dbReference type="ChEBI" id="CHEBI:88221"/>
        <dbReference type="EC" id="2.1.1.320"/>
    </reaction>
</comment>
<keyword evidence="5 7" id="KW-0496">Mitochondrion</keyword>
<keyword evidence="4 7" id="KW-0808">Transferase</keyword>